<dbReference type="EMBL" id="JYDW01002666">
    <property type="protein sequence ID" value="KRZ46634.1"/>
    <property type="molecule type" value="Genomic_DNA"/>
</dbReference>
<proteinExistence type="predicted"/>
<keyword evidence="2" id="KW-1185">Reference proteome</keyword>
<protein>
    <submittedName>
        <fullName evidence="1">Uncharacterized protein</fullName>
    </submittedName>
</protein>
<gene>
    <name evidence="1" type="ORF">T02_13737</name>
</gene>
<evidence type="ECO:0000313" key="2">
    <source>
        <dbReference type="Proteomes" id="UP000054721"/>
    </source>
</evidence>
<reference evidence="1 2" key="1">
    <citation type="submission" date="2015-05" db="EMBL/GenBank/DDBJ databases">
        <title>Evolution of Trichinella species and genotypes.</title>
        <authorList>
            <person name="Korhonen P.K."/>
            <person name="Edoardo P."/>
            <person name="Giuseppe L.R."/>
            <person name="Gasser R.B."/>
        </authorList>
    </citation>
    <scope>NUCLEOTIDE SEQUENCE [LARGE SCALE GENOMIC DNA]</scope>
    <source>
        <strain evidence="1">ISS10</strain>
    </source>
</reference>
<comment type="caution">
    <text evidence="1">The sequence shown here is derived from an EMBL/GenBank/DDBJ whole genome shotgun (WGS) entry which is preliminary data.</text>
</comment>
<name>A0A0V1KH53_9BILA</name>
<organism evidence="1 2">
    <name type="scientific">Trichinella nativa</name>
    <dbReference type="NCBI Taxonomy" id="6335"/>
    <lineage>
        <taxon>Eukaryota</taxon>
        <taxon>Metazoa</taxon>
        <taxon>Ecdysozoa</taxon>
        <taxon>Nematoda</taxon>
        <taxon>Enoplea</taxon>
        <taxon>Dorylaimia</taxon>
        <taxon>Trichinellida</taxon>
        <taxon>Trichinellidae</taxon>
        <taxon>Trichinella</taxon>
    </lineage>
</organism>
<dbReference type="AlphaFoldDB" id="A0A0V1KH53"/>
<sequence length="49" mass="5603">MKKSFRLRWGPAFPVSPTAPAPPPTLLPRGPPRHHRLLAHVLASRFWPR</sequence>
<dbReference type="Proteomes" id="UP000054721">
    <property type="component" value="Unassembled WGS sequence"/>
</dbReference>
<accession>A0A0V1KH53</accession>
<evidence type="ECO:0000313" key="1">
    <source>
        <dbReference type="EMBL" id="KRZ46634.1"/>
    </source>
</evidence>